<feature type="transmembrane region" description="Helical" evidence="1">
    <location>
        <begin position="12"/>
        <end position="30"/>
    </location>
</feature>
<comment type="caution">
    <text evidence="2">The sequence shown here is derived from an EMBL/GenBank/DDBJ whole genome shotgun (WGS) entry which is preliminary data.</text>
</comment>
<keyword evidence="1" id="KW-0812">Transmembrane</keyword>
<reference evidence="2" key="2">
    <citation type="journal article" date="2022" name="Syst. Appl. Microbiol.">
        <title>Physiological and genomic characterisation of Luteimonas fraxinea sp. nov., a bacterial species associated with trees tolerant to ash dieback.</title>
        <authorList>
            <person name="Ulrich K."/>
            <person name="Becker R."/>
            <person name="Behrendt U."/>
            <person name="Kube M."/>
            <person name="Schneck V."/>
            <person name="Ulrich A."/>
        </authorList>
    </citation>
    <scope>NUCLEOTIDE SEQUENCE</scope>
    <source>
        <strain evidence="2">A1P009</strain>
    </source>
</reference>
<evidence type="ECO:0000313" key="2">
    <source>
        <dbReference type="EMBL" id="MCD9096854.1"/>
    </source>
</evidence>
<evidence type="ECO:0008006" key="4">
    <source>
        <dbReference type="Google" id="ProtNLM"/>
    </source>
</evidence>
<protein>
    <recommendedName>
        <fullName evidence="4">Toxin CptA</fullName>
    </recommendedName>
</protein>
<keyword evidence="1" id="KW-0472">Membrane</keyword>
<feature type="transmembrane region" description="Helical" evidence="1">
    <location>
        <begin position="36"/>
        <end position="55"/>
    </location>
</feature>
<evidence type="ECO:0000313" key="3">
    <source>
        <dbReference type="Proteomes" id="UP001430360"/>
    </source>
</evidence>
<dbReference type="PROSITE" id="PS51257">
    <property type="entry name" value="PROKAR_LIPOPROTEIN"/>
    <property type="match status" value="1"/>
</dbReference>
<proteinExistence type="predicted"/>
<sequence length="137" mass="15035">MPLRLAWRPSILLQGALAAIGFCACIALWLSELPMIATVCAMPLVVAATLHRIALERRAPVRALVIDAAGAAHLDGVVLDTPQLEWRGPLAILCWRDGRRVRRLLWWPDTLPPPARRELRLAASALVTRPTPDSMAP</sequence>
<reference evidence="2" key="1">
    <citation type="submission" date="2021-12" db="EMBL/GenBank/DDBJ databases">
        <authorList>
            <person name="Ulrich A."/>
        </authorList>
    </citation>
    <scope>NUCLEOTIDE SEQUENCE</scope>
    <source>
        <strain evidence="2">A1P009</strain>
    </source>
</reference>
<evidence type="ECO:0000256" key="1">
    <source>
        <dbReference type="SAM" id="Phobius"/>
    </source>
</evidence>
<accession>A0ABS8UCQ6</accession>
<organism evidence="2 3">
    <name type="scientific">Luteimonas fraxinea</name>
    <dbReference type="NCBI Taxonomy" id="2901869"/>
    <lineage>
        <taxon>Bacteria</taxon>
        <taxon>Pseudomonadati</taxon>
        <taxon>Pseudomonadota</taxon>
        <taxon>Gammaproteobacteria</taxon>
        <taxon>Lysobacterales</taxon>
        <taxon>Lysobacteraceae</taxon>
        <taxon>Luteimonas</taxon>
    </lineage>
</organism>
<name>A0ABS8UCQ6_9GAMM</name>
<gene>
    <name evidence="2" type="ORF">LTT95_07845</name>
</gene>
<keyword evidence="3" id="KW-1185">Reference proteome</keyword>
<dbReference type="RefSeq" id="WP_232135768.1">
    <property type="nucleotide sequence ID" value="NZ_CP089507.1"/>
</dbReference>
<dbReference type="Proteomes" id="UP001430360">
    <property type="component" value="Unassembled WGS sequence"/>
</dbReference>
<dbReference type="EMBL" id="JAJQKU010000002">
    <property type="protein sequence ID" value="MCD9096854.1"/>
    <property type="molecule type" value="Genomic_DNA"/>
</dbReference>
<keyword evidence="1" id="KW-1133">Transmembrane helix</keyword>